<evidence type="ECO:0000313" key="1">
    <source>
        <dbReference type="EMBL" id="CCA19446.1"/>
    </source>
</evidence>
<protein>
    <submittedName>
        <fullName evidence="1">AlNc14C71G4879 protein</fullName>
    </submittedName>
</protein>
<name>F0WE17_9STRA</name>
<dbReference type="AlphaFoldDB" id="F0WE17"/>
<reference evidence="1" key="2">
    <citation type="submission" date="2011-02" db="EMBL/GenBank/DDBJ databases">
        <authorList>
            <person name="MacLean D."/>
        </authorList>
    </citation>
    <scope>NUCLEOTIDE SEQUENCE</scope>
</reference>
<accession>F0WE17</accession>
<organism evidence="1">
    <name type="scientific">Albugo laibachii Nc14</name>
    <dbReference type="NCBI Taxonomy" id="890382"/>
    <lineage>
        <taxon>Eukaryota</taxon>
        <taxon>Sar</taxon>
        <taxon>Stramenopiles</taxon>
        <taxon>Oomycota</taxon>
        <taxon>Peronosporomycetes</taxon>
        <taxon>Albuginales</taxon>
        <taxon>Albuginaceae</taxon>
        <taxon>Albugo</taxon>
    </lineage>
</organism>
<dbReference type="HOGENOM" id="CLU_2255197_0_0_1"/>
<dbReference type="EMBL" id="FR824116">
    <property type="protein sequence ID" value="CCA19446.1"/>
    <property type="molecule type" value="Genomic_DNA"/>
</dbReference>
<gene>
    <name evidence="1" type="primary">AlNc14C71G4879</name>
    <name evidence="1" type="ORF">ALNC14_055890</name>
</gene>
<sequence length="104" mass="12326">MIDYLPILQQNRIVRVFILVSRRSTRDWTASKIYLSFKFTYGLDPCESSMVKRGFLALSGLIQEFDGHPRSMMHTVSNQRVQWLIYRFQRTHGEPRVKMENIST</sequence>
<reference evidence="1" key="1">
    <citation type="journal article" date="2011" name="PLoS Biol.">
        <title>Gene gain and loss during evolution of obligate parasitism in the white rust pathogen of Arabidopsis thaliana.</title>
        <authorList>
            <person name="Kemen E."/>
            <person name="Gardiner A."/>
            <person name="Schultz-Larsen T."/>
            <person name="Kemen A.C."/>
            <person name="Balmuth A.L."/>
            <person name="Robert-Seilaniantz A."/>
            <person name="Bailey K."/>
            <person name="Holub E."/>
            <person name="Studholme D.J."/>
            <person name="Maclean D."/>
            <person name="Jones J.D."/>
        </authorList>
    </citation>
    <scope>NUCLEOTIDE SEQUENCE</scope>
</reference>
<proteinExistence type="predicted"/>